<protein>
    <submittedName>
        <fullName evidence="1">Uncharacterized protein</fullName>
    </submittedName>
</protein>
<gene>
    <name evidence="1" type="ORF">VITISV_043243</name>
</gene>
<name>A5B203_VITVI</name>
<evidence type="ECO:0000313" key="1">
    <source>
        <dbReference type="EMBL" id="CAN69594.1"/>
    </source>
</evidence>
<accession>A5B203</accession>
<proteinExistence type="predicted"/>
<organism evidence="1">
    <name type="scientific">Vitis vinifera</name>
    <name type="common">Grape</name>
    <dbReference type="NCBI Taxonomy" id="29760"/>
    <lineage>
        <taxon>Eukaryota</taxon>
        <taxon>Viridiplantae</taxon>
        <taxon>Streptophyta</taxon>
        <taxon>Embryophyta</taxon>
        <taxon>Tracheophyta</taxon>
        <taxon>Spermatophyta</taxon>
        <taxon>Magnoliopsida</taxon>
        <taxon>eudicotyledons</taxon>
        <taxon>Gunneridae</taxon>
        <taxon>Pentapetalae</taxon>
        <taxon>rosids</taxon>
        <taxon>Vitales</taxon>
        <taxon>Vitaceae</taxon>
        <taxon>Viteae</taxon>
        <taxon>Vitis</taxon>
    </lineage>
</organism>
<dbReference type="EMBL" id="AM443806">
    <property type="protein sequence ID" value="CAN69594.1"/>
    <property type="molecule type" value="Genomic_DNA"/>
</dbReference>
<dbReference type="AlphaFoldDB" id="A5B203"/>
<sequence>MIRTTYPDRVCYHPGCDVHKFRVLLSWGIRMELIRIAMHTPYHQGEGSLHLARGDGPPCDAQHSSFHPGKNYVRPTIHLLRISHIRKFSSVRSYMSGSSDRIFHIQHLTPDGRAGRFNFPGQTYPDPLIALTRRVSAADNSESPDSLAHQTLVIRRIHFRPQ</sequence>
<reference evidence="1" key="1">
    <citation type="journal article" date="2007" name="PLoS ONE">
        <title>The first genome sequence of an elite grapevine cultivar (Pinot noir Vitis vinifera L.): coping with a highly heterozygous genome.</title>
        <authorList>
            <person name="Velasco R."/>
            <person name="Zharkikh A."/>
            <person name="Troggio M."/>
            <person name="Cartwright D.A."/>
            <person name="Cestaro A."/>
            <person name="Pruss D."/>
            <person name="Pindo M."/>
            <person name="FitzGerald L.M."/>
            <person name="Vezzulli S."/>
            <person name="Reid J."/>
            <person name="Malacarne G."/>
            <person name="Iliev D."/>
            <person name="Coppola G."/>
            <person name="Wardell B."/>
            <person name="Micheletti D."/>
            <person name="Macalma T."/>
            <person name="Facci M."/>
            <person name="Mitchell J.T."/>
            <person name="Perazzolli M."/>
            <person name="Eldredge G."/>
            <person name="Gatto P."/>
            <person name="Oyzerski R."/>
            <person name="Moretto M."/>
            <person name="Gutin N."/>
            <person name="Stefanini M."/>
            <person name="Chen Y."/>
            <person name="Segala C."/>
            <person name="Davenport C."/>
            <person name="Dematte L."/>
            <person name="Mraz A."/>
            <person name="Battilana J."/>
            <person name="Stormo K."/>
            <person name="Costa F."/>
            <person name="Tao Q."/>
            <person name="Si-Ammour A."/>
            <person name="Harkins T."/>
            <person name="Lackey A."/>
            <person name="Perbost C."/>
            <person name="Taillon B."/>
            <person name="Stella A."/>
            <person name="Solovyev V."/>
            <person name="Fawcett J.A."/>
            <person name="Sterck L."/>
            <person name="Vandepoele K."/>
            <person name="Grando S.M."/>
            <person name="Toppo S."/>
            <person name="Moser C."/>
            <person name="Lanchbury J."/>
            <person name="Bogden R."/>
            <person name="Skolnick M."/>
            <person name="Sgaramella V."/>
            <person name="Bhatnagar S.K."/>
            <person name="Fontana P."/>
            <person name="Gutin A."/>
            <person name="Van de Peer Y."/>
            <person name="Salamini F."/>
            <person name="Viola R."/>
        </authorList>
    </citation>
    <scope>NUCLEOTIDE SEQUENCE</scope>
</reference>